<keyword evidence="1" id="KW-0479">Metal-binding</keyword>
<dbReference type="PANTHER" id="PTHR47672">
    <property type="entry name" value="E3 UBIQUITIN-PROTEIN LIGASE SNT2"/>
    <property type="match status" value="1"/>
</dbReference>
<organism evidence="7 8">
    <name type="scientific">Ectocarpus siliculosus</name>
    <name type="common">Brown alga</name>
    <name type="synonym">Conferva siliculosa</name>
    <dbReference type="NCBI Taxonomy" id="2880"/>
    <lineage>
        <taxon>Eukaryota</taxon>
        <taxon>Sar</taxon>
        <taxon>Stramenopiles</taxon>
        <taxon>Ochrophyta</taxon>
        <taxon>PX clade</taxon>
        <taxon>Phaeophyceae</taxon>
        <taxon>Ectocarpales</taxon>
        <taxon>Ectocarpaceae</taxon>
        <taxon>Ectocarpus</taxon>
    </lineage>
</organism>
<keyword evidence="8" id="KW-1185">Reference proteome</keyword>
<dbReference type="PROSITE" id="PS50016">
    <property type="entry name" value="ZF_PHD_2"/>
    <property type="match status" value="1"/>
</dbReference>
<dbReference type="InParanoid" id="D7G3P5"/>
<proteinExistence type="predicted"/>
<reference evidence="7 8" key="1">
    <citation type="journal article" date="2010" name="Nature">
        <title>The Ectocarpus genome and the independent evolution of multicellularity in brown algae.</title>
        <authorList>
            <person name="Cock J.M."/>
            <person name="Sterck L."/>
            <person name="Rouze P."/>
            <person name="Scornet D."/>
            <person name="Allen A.E."/>
            <person name="Amoutzias G."/>
            <person name="Anthouard V."/>
            <person name="Artiguenave F."/>
            <person name="Aury J.M."/>
            <person name="Badger J.H."/>
            <person name="Beszteri B."/>
            <person name="Billiau K."/>
            <person name="Bonnet E."/>
            <person name="Bothwell J.H."/>
            <person name="Bowler C."/>
            <person name="Boyen C."/>
            <person name="Brownlee C."/>
            <person name="Carrano C.J."/>
            <person name="Charrier B."/>
            <person name="Cho G.Y."/>
            <person name="Coelho S.M."/>
            <person name="Collen J."/>
            <person name="Corre E."/>
            <person name="Da Silva C."/>
            <person name="Delage L."/>
            <person name="Delaroque N."/>
            <person name="Dittami S.M."/>
            <person name="Doulbeau S."/>
            <person name="Elias M."/>
            <person name="Farnham G."/>
            <person name="Gachon C.M."/>
            <person name="Gschloessl B."/>
            <person name="Heesch S."/>
            <person name="Jabbari K."/>
            <person name="Jubin C."/>
            <person name="Kawai H."/>
            <person name="Kimura K."/>
            <person name="Kloareg B."/>
            <person name="Kupper F.C."/>
            <person name="Lang D."/>
            <person name="Le Bail A."/>
            <person name="Leblanc C."/>
            <person name="Lerouge P."/>
            <person name="Lohr M."/>
            <person name="Lopez P.J."/>
            <person name="Martens C."/>
            <person name="Maumus F."/>
            <person name="Michel G."/>
            <person name="Miranda-Saavedra D."/>
            <person name="Morales J."/>
            <person name="Moreau H."/>
            <person name="Motomura T."/>
            <person name="Nagasato C."/>
            <person name="Napoli C.A."/>
            <person name="Nelson D.R."/>
            <person name="Nyvall-Collen P."/>
            <person name="Peters A.F."/>
            <person name="Pommier C."/>
            <person name="Potin P."/>
            <person name="Poulain J."/>
            <person name="Quesneville H."/>
            <person name="Read B."/>
            <person name="Rensing S.A."/>
            <person name="Ritter A."/>
            <person name="Rousvoal S."/>
            <person name="Samanta M."/>
            <person name="Samson G."/>
            <person name="Schroeder D.C."/>
            <person name="Segurens B."/>
            <person name="Strittmatter M."/>
            <person name="Tonon T."/>
            <person name="Tregear J.W."/>
            <person name="Valentin K."/>
            <person name="von Dassow P."/>
            <person name="Yamagishi T."/>
            <person name="Van de Peer Y."/>
            <person name="Wincker P."/>
        </authorList>
    </citation>
    <scope>NUCLEOTIDE SEQUENCE [LARGE SCALE GENOMIC DNA]</scope>
    <source>
        <strain evidence="8">Ec32 / CCAP1310/4</strain>
    </source>
</reference>
<dbReference type="Gene3D" id="3.30.40.10">
    <property type="entry name" value="Zinc/RING finger domain, C3HC4 (zinc finger)"/>
    <property type="match status" value="3"/>
</dbReference>
<dbReference type="EMBL" id="FN649760">
    <property type="protein sequence ID" value="CBJ33572.1"/>
    <property type="molecule type" value="Genomic_DNA"/>
</dbReference>
<feature type="domain" description="PHD-type" evidence="6">
    <location>
        <begin position="378"/>
        <end position="426"/>
    </location>
</feature>
<dbReference type="AlphaFoldDB" id="D7G3P5"/>
<sequence>MKSILMHSLTIQKLGMRLVWKFLNDREGWKFRRGRGLEPSFLYYQTDRPMVTFPNQGEREKEEERESDEDEGVQDNAALSSSIPNRRGKGKQKAAAAAATAAKKKKTVSFTSKATPTAPAAAGGGAATGRGKGRPAPAAGGRGRARAKEAEEEEGGVDDDETEFVAPPHIPGVAGRGRVCTVCLGPGGGKKGGGEALLECRGSNRTCKTLVHKNCYPVAVKTIDGRSGMFVCNACERDKSSGGVRPEERGCVICRQTQGVEAYAMVPTKEGGFVHFLCFKKVVPDAESHWKFENGKYVPPPGVPEALARAKAKRRCSECKRTGGVVKTCERQDCRTRFHPLCGAVLTAETQSSSEGKDWKGLGADMTIQCDEHKHKADEPCAKCGGIDGELVGCARCPTYYHKDCHDPPIPDDTGEKWWCATCTAALAMGGGESSEDDEEQGEEEEEEQQEQQQEGVQEEEEDDDPEPPTPGSPEHIGWMKRMQKKMEAVKSAFMGKGKAPKATPTGGRGGGGKAAKAKPAATAAAATKPGYGHAEPEALR</sequence>
<dbReference type="PANTHER" id="PTHR47672:SF1">
    <property type="entry name" value="E3 UBIQUITIN-PROTEIN LIGASE SNT2"/>
    <property type="match status" value="1"/>
</dbReference>
<name>D7G3P5_ECTSI</name>
<keyword evidence="3" id="KW-0862">Zinc</keyword>
<evidence type="ECO:0000259" key="6">
    <source>
        <dbReference type="PROSITE" id="PS50016"/>
    </source>
</evidence>
<dbReference type="OrthoDB" id="5846437at2759"/>
<protein>
    <recommendedName>
        <fullName evidence="6">PHD-type domain-containing protein</fullName>
    </recommendedName>
</protein>
<dbReference type="PROSITE" id="PS01359">
    <property type="entry name" value="ZF_PHD_1"/>
    <property type="match status" value="1"/>
</dbReference>
<evidence type="ECO:0000256" key="3">
    <source>
        <dbReference type="ARBA" id="ARBA00022833"/>
    </source>
</evidence>
<dbReference type="STRING" id="2880.D7G3P5"/>
<feature type="region of interest" description="Disordered" evidence="5">
    <location>
        <begin position="48"/>
        <end position="170"/>
    </location>
</feature>
<accession>D7G3P5</accession>
<evidence type="ECO:0000313" key="8">
    <source>
        <dbReference type="Proteomes" id="UP000002630"/>
    </source>
</evidence>
<keyword evidence="2 4" id="KW-0863">Zinc-finger</keyword>
<dbReference type="InterPro" id="IPR019786">
    <property type="entry name" value="Zinc_finger_PHD-type_CS"/>
</dbReference>
<dbReference type="SUPFAM" id="SSF57903">
    <property type="entry name" value="FYVE/PHD zinc finger"/>
    <property type="match status" value="2"/>
</dbReference>
<dbReference type="SMART" id="SM00249">
    <property type="entry name" value="PHD"/>
    <property type="match status" value="3"/>
</dbReference>
<dbReference type="InterPro" id="IPR001965">
    <property type="entry name" value="Znf_PHD"/>
</dbReference>
<dbReference type="GO" id="GO:0004842">
    <property type="term" value="F:ubiquitin-protein transferase activity"/>
    <property type="evidence" value="ECO:0007669"/>
    <property type="project" value="TreeGrafter"/>
</dbReference>
<dbReference type="InterPro" id="IPR011011">
    <property type="entry name" value="Znf_FYVE_PHD"/>
</dbReference>
<dbReference type="InterPro" id="IPR029617">
    <property type="entry name" value="Snt2"/>
</dbReference>
<feature type="compositionally biased region" description="Acidic residues" evidence="5">
    <location>
        <begin position="434"/>
        <end position="450"/>
    </location>
</feature>
<gene>
    <name evidence="7" type="ORF">Esi_0517_0009</name>
</gene>
<dbReference type="Pfam" id="PF00628">
    <property type="entry name" value="PHD"/>
    <property type="match status" value="1"/>
</dbReference>
<dbReference type="GO" id="GO:0036205">
    <property type="term" value="P:histone catabolic process"/>
    <property type="evidence" value="ECO:0007669"/>
    <property type="project" value="TreeGrafter"/>
</dbReference>
<feature type="compositionally biased region" description="Acidic residues" evidence="5">
    <location>
        <begin position="457"/>
        <end position="467"/>
    </location>
</feature>
<evidence type="ECO:0000256" key="4">
    <source>
        <dbReference type="PROSITE-ProRule" id="PRU00146"/>
    </source>
</evidence>
<evidence type="ECO:0000256" key="2">
    <source>
        <dbReference type="ARBA" id="ARBA00022771"/>
    </source>
</evidence>
<evidence type="ECO:0000313" key="7">
    <source>
        <dbReference type="EMBL" id="CBJ33572.1"/>
    </source>
</evidence>
<dbReference type="Proteomes" id="UP000002630">
    <property type="component" value="Unassembled WGS sequence"/>
</dbReference>
<feature type="compositionally biased region" description="Acidic residues" evidence="5">
    <location>
        <begin position="150"/>
        <end position="163"/>
    </location>
</feature>
<dbReference type="InterPro" id="IPR019787">
    <property type="entry name" value="Znf_PHD-finger"/>
</dbReference>
<evidence type="ECO:0000256" key="5">
    <source>
        <dbReference type="SAM" id="MobiDB-lite"/>
    </source>
</evidence>
<feature type="compositionally biased region" description="Low complexity" evidence="5">
    <location>
        <begin position="108"/>
        <end position="121"/>
    </location>
</feature>
<feature type="region of interest" description="Disordered" evidence="5">
    <location>
        <begin position="430"/>
        <end position="541"/>
    </location>
</feature>
<evidence type="ECO:0000256" key="1">
    <source>
        <dbReference type="ARBA" id="ARBA00022723"/>
    </source>
</evidence>
<dbReference type="Pfam" id="PF13832">
    <property type="entry name" value="zf-HC5HC2H_2"/>
    <property type="match status" value="1"/>
</dbReference>
<dbReference type="InterPro" id="IPR013083">
    <property type="entry name" value="Znf_RING/FYVE/PHD"/>
</dbReference>
<dbReference type="GO" id="GO:0048189">
    <property type="term" value="C:Lid2 complex"/>
    <property type="evidence" value="ECO:0007669"/>
    <property type="project" value="TreeGrafter"/>
</dbReference>
<feature type="compositionally biased region" description="Low complexity" evidence="5">
    <location>
        <begin position="518"/>
        <end position="531"/>
    </location>
</feature>
<dbReference type="GO" id="GO:0008270">
    <property type="term" value="F:zinc ion binding"/>
    <property type="evidence" value="ECO:0007669"/>
    <property type="project" value="UniProtKB-KW"/>
</dbReference>